<organism evidence="2 3">
    <name type="scientific">Artemisia annua</name>
    <name type="common">Sweet wormwood</name>
    <dbReference type="NCBI Taxonomy" id="35608"/>
    <lineage>
        <taxon>Eukaryota</taxon>
        <taxon>Viridiplantae</taxon>
        <taxon>Streptophyta</taxon>
        <taxon>Embryophyta</taxon>
        <taxon>Tracheophyta</taxon>
        <taxon>Spermatophyta</taxon>
        <taxon>Magnoliopsida</taxon>
        <taxon>eudicotyledons</taxon>
        <taxon>Gunneridae</taxon>
        <taxon>Pentapetalae</taxon>
        <taxon>asterids</taxon>
        <taxon>campanulids</taxon>
        <taxon>Asterales</taxon>
        <taxon>Asteraceae</taxon>
        <taxon>Asteroideae</taxon>
        <taxon>Anthemideae</taxon>
        <taxon>Artemisiinae</taxon>
        <taxon>Artemisia</taxon>
    </lineage>
</organism>
<evidence type="ECO:0000313" key="2">
    <source>
        <dbReference type="EMBL" id="PWA75751.1"/>
    </source>
</evidence>
<comment type="caution">
    <text evidence="2">The sequence shown here is derived from an EMBL/GenBank/DDBJ whole genome shotgun (WGS) entry which is preliminary data.</text>
</comment>
<dbReference type="AlphaFoldDB" id="A0A2U1NQI6"/>
<dbReference type="OrthoDB" id="851886at2759"/>
<evidence type="ECO:0000256" key="1">
    <source>
        <dbReference type="SAM" id="MobiDB-lite"/>
    </source>
</evidence>
<dbReference type="Proteomes" id="UP000245207">
    <property type="component" value="Unassembled WGS sequence"/>
</dbReference>
<feature type="region of interest" description="Disordered" evidence="1">
    <location>
        <begin position="89"/>
        <end position="114"/>
    </location>
</feature>
<gene>
    <name evidence="2" type="ORF">CTI12_AA057630</name>
</gene>
<protein>
    <submittedName>
        <fullName evidence="2">ATPase, F1/V1/A1 complex, alpha/beta subunit, Zinc knuckle CX2CX4HX4C</fullName>
    </submittedName>
</protein>
<evidence type="ECO:0000313" key="3">
    <source>
        <dbReference type="Proteomes" id="UP000245207"/>
    </source>
</evidence>
<accession>A0A2U1NQI6</accession>
<feature type="compositionally biased region" description="Polar residues" evidence="1">
    <location>
        <begin position="103"/>
        <end position="114"/>
    </location>
</feature>
<name>A0A2U1NQI6_ARTAN</name>
<keyword evidence="3" id="KW-1185">Reference proteome</keyword>
<reference evidence="2 3" key="1">
    <citation type="journal article" date="2018" name="Mol. Plant">
        <title>The genome of Artemisia annua provides insight into the evolution of Asteraceae family and artemisinin biosynthesis.</title>
        <authorList>
            <person name="Shen Q."/>
            <person name="Zhang L."/>
            <person name="Liao Z."/>
            <person name="Wang S."/>
            <person name="Yan T."/>
            <person name="Shi P."/>
            <person name="Liu M."/>
            <person name="Fu X."/>
            <person name="Pan Q."/>
            <person name="Wang Y."/>
            <person name="Lv Z."/>
            <person name="Lu X."/>
            <person name="Zhang F."/>
            <person name="Jiang W."/>
            <person name="Ma Y."/>
            <person name="Chen M."/>
            <person name="Hao X."/>
            <person name="Li L."/>
            <person name="Tang Y."/>
            <person name="Lv G."/>
            <person name="Zhou Y."/>
            <person name="Sun X."/>
            <person name="Brodelius P.E."/>
            <person name="Rose J.K.C."/>
            <person name="Tang K."/>
        </authorList>
    </citation>
    <scope>NUCLEOTIDE SEQUENCE [LARGE SCALE GENOMIC DNA]</scope>
    <source>
        <strain evidence="3">cv. Huhao1</strain>
        <tissue evidence="2">Leaf</tissue>
    </source>
</reference>
<dbReference type="EMBL" id="PKPP01002359">
    <property type="protein sequence ID" value="PWA75751.1"/>
    <property type="molecule type" value="Genomic_DNA"/>
</dbReference>
<proteinExistence type="predicted"/>
<sequence>MDKTTARMCHEGTGRIGYTRVLEEVNVEKGLKERIEICYKCESQVDNCTNYVNVKYNWKPPRCSKCKLFGHGSAKCSVVDGRCEGHEEDNMGNNARMVDNEVLQANETDYGNTK</sequence>